<dbReference type="InterPro" id="IPR045256">
    <property type="entry name" value="RanBP1_RanBD"/>
</dbReference>
<reference evidence="3 4" key="1">
    <citation type="journal article" date="2024" name="Ann. Entomol. Soc. Am.">
        <title>Genomic analyses of the southern and eastern yellowjacket wasps (Hymenoptera: Vespidae) reveal evolutionary signatures of social life.</title>
        <authorList>
            <person name="Catto M.A."/>
            <person name="Caine P.B."/>
            <person name="Orr S.E."/>
            <person name="Hunt B.G."/>
            <person name="Goodisman M.A.D."/>
        </authorList>
    </citation>
    <scope>NUCLEOTIDE SEQUENCE [LARGE SCALE GENOMIC DNA]</scope>
    <source>
        <strain evidence="3">232</strain>
        <tissue evidence="3">Head and thorax</tissue>
    </source>
</reference>
<name>A0ABD2BTN4_VESMC</name>
<keyword evidence="4" id="KW-1185">Reference proteome</keyword>
<dbReference type="PROSITE" id="PS50196">
    <property type="entry name" value="RANBD1"/>
    <property type="match status" value="1"/>
</dbReference>
<dbReference type="CDD" id="cd13179">
    <property type="entry name" value="RanBD_RanBP1"/>
    <property type="match status" value="1"/>
</dbReference>
<accession>A0ABD2BTN4</accession>
<comment type="caution">
    <text evidence="3">The sequence shown here is derived from an EMBL/GenBank/DDBJ whole genome shotgun (WGS) entry which is preliminary data.</text>
</comment>
<dbReference type="Proteomes" id="UP001607303">
    <property type="component" value="Unassembled WGS sequence"/>
</dbReference>
<feature type="compositionally biased region" description="Acidic residues" evidence="1">
    <location>
        <begin position="41"/>
        <end position="56"/>
    </location>
</feature>
<organism evidence="3 4">
    <name type="scientific">Vespula maculifrons</name>
    <name type="common">Eastern yellow jacket</name>
    <name type="synonym">Wasp</name>
    <dbReference type="NCBI Taxonomy" id="7453"/>
    <lineage>
        <taxon>Eukaryota</taxon>
        <taxon>Metazoa</taxon>
        <taxon>Ecdysozoa</taxon>
        <taxon>Arthropoda</taxon>
        <taxon>Hexapoda</taxon>
        <taxon>Insecta</taxon>
        <taxon>Pterygota</taxon>
        <taxon>Neoptera</taxon>
        <taxon>Endopterygota</taxon>
        <taxon>Hymenoptera</taxon>
        <taxon>Apocrita</taxon>
        <taxon>Aculeata</taxon>
        <taxon>Vespoidea</taxon>
        <taxon>Vespidae</taxon>
        <taxon>Vespinae</taxon>
        <taxon>Vespula</taxon>
    </lineage>
</organism>
<feature type="compositionally biased region" description="Low complexity" evidence="1">
    <location>
        <begin position="253"/>
        <end position="263"/>
    </location>
</feature>
<feature type="region of interest" description="Disordered" evidence="1">
    <location>
        <begin position="245"/>
        <end position="275"/>
    </location>
</feature>
<evidence type="ECO:0000259" key="2">
    <source>
        <dbReference type="PROSITE" id="PS50196"/>
    </source>
</evidence>
<dbReference type="InterPro" id="IPR011993">
    <property type="entry name" value="PH-like_dom_sf"/>
</dbReference>
<dbReference type="PANTHER" id="PTHR23138">
    <property type="entry name" value="RAN BINDING PROTEIN"/>
    <property type="match status" value="1"/>
</dbReference>
<dbReference type="Pfam" id="PF00638">
    <property type="entry name" value="Ran_BP1"/>
    <property type="match status" value="1"/>
</dbReference>
<proteinExistence type="predicted"/>
<evidence type="ECO:0000313" key="3">
    <source>
        <dbReference type="EMBL" id="KAL2736136.1"/>
    </source>
</evidence>
<evidence type="ECO:0000313" key="4">
    <source>
        <dbReference type="Proteomes" id="UP001607303"/>
    </source>
</evidence>
<dbReference type="Gene3D" id="2.30.29.30">
    <property type="entry name" value="Pleckstrin-homology domain (PH domain)/Phosphotyrosine-binding domain (PTB)"/>
    <property type="match status" value="1"/>
</dbReference>
<dbReference type="InterPro" id="IPR045255">
    <property type="entry name" value="RanBP1-like"/>
</dbReference>
<evidence type="ECO:0000256" key="1">
    <source>
        <dbReference type="SAM" id="MobiDB-lite"/>
    </source>
</evidence>
<dbReference type="SUPFAM" id="SSF50729">
    <property type="entry name" value="PH domain-like"/>
    <property type="match status" value="1"/>
</dbReference>
<protein>
    <submittedName>
        <fullName evidence="3">Ran-specific GTPase-activating protein-like isoform X1</fullName>
    </submittedName>
</protein>
<feature type="region of interest" description="Disordered" evidence="1">
    <location>
        <begin position="38"/>
        <end position="61"/>
    </location>
</feature>
<dbReference type="EMBL" id="JAYRBN010000066">
    <property type="protein sequence ID" value="KAL2736136.1"/>
    <property type="molecule type" value="Genomic_DNA"/>
</dbReference>
<sequence length="309" mass="35299">MPENVISFKILFEEIEDFLLSQSFSNLRGYILLLISNNNNDDNDDDNDDDDDDNDNDNNNISYYRKLNGDHVDVKGTNCEVQDNDDVNIENDVHFEPIISLPLIEVSNNEEDEVEMIKLRAKLYRYDSTSSPPEWKERGTGEVKLLRHKTKNTVRVVMRRDKTLKICANHFVTPWMELKPNCGSDRAWVWSVLADFADEQLKPELLAIRFANAENASLWKDAFEKAKAVVGSECEIYAGKSNPEVKQVDSDSESCSDVSYSESTDNEEQTSKVCKEVTKDSVENIKIVENTEEVTKGLENLEVHDNSKN</sequence>
<dbReference type="FunFam" id="2.30.29.30:FF:000136">
    <property type="entry name" value="Ran-specific GTPase-activating protein-like"/>
    <property type="match status" value="1"/>
</dbReference>
<dbReference type="PANTHER" id="PTHR23138:SF94">
    <property type="entry name" value="RAN BINDING PROTEIN 1"/>
    <property type="match status" value="1"/>
</dbReference>
<dbReference type="InterPro" id="IPR000156">
    <property type="entry name" value="Ran_bind_dom"/>
</dbReference>
<feature type="domain" description="RanBD1" evidence="2">
    <location>
        <begin position="94"/>
        <end position="232"/>
    </location>
</feature>
<dbReference type="AlphaFoldDB" id="A0ABD2BTN4"/>
<dbReference type="SMART" id="SM00160">
    <property type="entry name" value="RanBD"/>
    <property type="match status" value="1"/>
</dbReference>
<gene>
    <name evidence="3" type="ORF">V1477_012645</name>
</gene>